<keyword evidence="4" id="KW-0539">Nucleus</keyword>
<organism evidence="6 7">
    <name type="scientific">Raphanus sativus</name>
    <name type="common">Radish</name>
    <name type="synonym">Raphanus raphanistrum var. sativus</name>
    <dbReference type="NCBI Taxonomy" id="3726"/>
    <lineage>
        <taxon>Eukaryota</taxon>
        <taxon>Viridiplantae</taxon>
        <taxon>Streptophyta</taxon>
        <taxon>Embryophyta</taxon>
        <taxon>Tracheophyta</taxon>
        <taxon>Spermatophyta</taxon>
        <taxon>Magnoliopsida</taxon>
        <taxon>eudicotyledons</taxon>
        <taxon>Gunneridae</taxon>
        <taxon>Pentapetalae</taxon>
        <taxon>rosids</taxon>
        <taxon>malvids</taxon>
        <taxon>Brassicales</taxon>
        <taxon>Brassicaceae</taxon>
        <taxon>Brassiceae</taxon>
        <taxon>Raphanus</taxon>
    </lineage>
</organism>
<accession>A0A9W3C5N9</accession>
<dbReference type="GO" id="GO:0000124">
    <property type="term" value="C:SAGA complex"/>
    <property type="evidence" value="ECO:0007669"/>
    <property type="project" value="TreeGrafter"/>
</dbReference>
<dbReference type="GO" id="GO:0005669">
    <property type="term" value="C:transcription factor TFIID complex"/>
    <property type="evidence" value="ECO:0007669"/>
    <property type="project" value="TreeGrafter"/>
</dbReference>
<dbReference type="Proteomes" id="UP000504610">
    <property type="component" value="Chromosome 1"/>
</dbReference>
<evidence type="ECO:0000256" key="3">
    <source>
        <dbReference type="ARBA" id="ARBA00023163"/>
    </source>
</evidence>
<dbReference type="RefSeq" id="XP_056846945.1">
    <property type="nucleotide sequence ID" value="XM_056990965.1"/>
</dbReference>
<dbReference type="PANTHER" id="PTHR48068:SF4">
    <property type="entry name" value="TATA-BOX BINDING PROTEIN ASSOCIATED FACTOR 9"/>
    <property type="match status" value="1"/>
</dbReference>
<feature type="compositionally biased region" description="Low complexity" evidence="5">
    <location>
        <begin position="78"/>
        <end position="98"/>
    </location>
</feature>
<reference evidence="6" key="1">
    <citation type="journal article" date="2019" name="Database">
        <title>The radish genome database (RadishGD): an integrated information resource for radish genomics.</title>
        <authorList>
            <person name="Yu H.J."/>
            <person name="Baek S."/>
            <person name="Lee Y.J."/>
            <person name="Cho A."/>
            <person name="Mun J.H."/>
        </authorList>
    </citation>
    <scope>NUCLEOTIDE SEQUENCE [LARGE SCALE GENOMIC DNA]</scope>
    <source>
        <strain evidence="6">cv. WK10039</strain>
    </source>
</reference>
<evidence type="ECO:0000256" key="1">
    <source>
        <dbReference type="ARBA" id="ARBA00004123"/>
    </source>
</evidence>
<dbReference type="GO" id="GO:0003713">
    <property type="term" value="F:transcription coactivator activity"/>
    <property type="evidence" value="ECO:0007669"/>
    <property type="project" value="TreeGrafter"/>
</dbReference>
<dbReference type="Pfam" id="PF02291">
    <property type="entry name" value="TFIID-31kDa"/>
    <property type="match status" value="1"/>
</dbReference>
<dbReference type="KEGG" id="rsz:108849829"/>
<dbReference type="GO" id="GO:0051123">
    <property type="term" value="P:RNA polymerase II preinitiation complex assembly"/>
    <property type="evidence" value="ECO:0007669"/>
    <property type="project" value="TreeGrafter"/>
</dbReference>
<evidence type="ECO:0000256" key="4">
    <source>
        <dbReference type="ARBA" id="ARBA00023242"/>
    </source>
</evidence>
<evidence type="ECO:0000313" key="7">
    <source>
        <dbReference type="RefSeq" id="XP_056846945.1"/>
    </source>
</evidence>
<keyword evidence="6" id="KW-1185">Reference proteome</keyword>
<gene>
    <name evidence="7" type="primary">LOC108849829</name>
</gene>
<dbReference type="InterPro" id="IPR003162">
    <property type="entry name" value="TFIID-31"/>
</dbReference>
<keyword evidence="2" id="KW-0805">Transcription regulation</keyword>
<keyword evidence="3" id="KW-0804">Transcription</keyword>
<dbReference type="PANTHER" id="PTHR48068">
    <property type="entry name" value="TAF9 RNA POLYMERASE II, TATA BOX-BINDING PROTEIN (TBP)-ASSOCIATED FACTOR"/>
    <property type="match status" value="1"/>
</dbReference>
<reference evidence="7" key="2">
    <citation type="submission" date="2025-08" db="UniProtKB">
        <authorList>
            <consortium name="RefSeq"/>
        </authorList>
    </citation>
    <scope>IDENTIFICATION</scope>
    <source>
        <tissue evidence="7">Leaf</tissue>
    </source>
</reference>
<feature type="region of interest" description="Disordered" evidence="5">
    <location>
        <begin position="39"/>
        <end position="109"/>
    </location>
</feature>
<evidence type="ECO:0000256" key="5">
    <source>
        <dbReference type="SAM" id="MobiDB-lite"/>
    </source>
</evidence>
<dbReference type="GO" id="GO:0016251">
    <property type="term" value="F:RNA polymerase II general transcription initiation factor activity"/>
    <property type="evidence" value="ECO:0007669"/>
    <property type="project" value="TreeGrafter"/>
</dbReference>
<dbReference type="AlphaFoldDB" id="A0A9W3C5N9"/>
<evidence type="ECO:0000313" key="6">
    <source>
        <dbReference type="Proteomes" id="UP000504610"/>
    </source>
</evidence>
<sequence length="109" mass="12351">MAAKTQWWLAIQSEVSFSFSQPPTREVLLELAATRNLIPLPKSGVPLPPEQDKARYTKEVSFSRNLKKQEDDEEVTDPTAQSSQQQQQTSELPSQTPQRVSFPLSRLPK</sequence>
<dbReference type="GeneID" id="108849829"/>
<name>A0A9W3C5N9_RAPSA</name>
<protein>
    <submittedName>
        <fullName evidence="7">Transcription initiation factor TFIID subunit 9-like</fullName>
    </submittedName>
</protein>
<dbReference type="InterPro" id="IPR051431">
    <property type="entry name" value="TFIID_subunit_9"/>
</dbReference>
<dbReference type="OrthoDB" id="341924at2759"/>
<proteinExistence type="predicted"/>
<comment type="subcellular location">
    <subcellularLocation>
        <location evidence="1">Nucleus</location>
    </subcellularLocation>
</comment>
<evidence type="ECO:0000256" key="2">
    <source>
        <dbReference type="ARBA" id="ARBA00023015"/>
    </source>
</evidence>